<reference evidence="2" key="2">
    <citation type="submission" date="2025-08" db="UniProtKB">
        <authorList>
            <consortium name="RefSeq"/>
        </authorList>
    </citation>
    <scope>IDENTIFICATION</scope>
    <source>
        <tissue evidence="2">Leaf</tissue>
    </source>
</reference>
<evidence type="ECO:0008006" key="3">
    <source>
        <dbReference type="Google" id="ProtNLM"/>
    </source>
</evidence>
<evidence type="ECO:0000313" key="2">
    <source>
        <dbReference type="RefSeq" id="XP_056690882.1"/>
    </source>
</evidence>
<name>A0ABM3R5I9_SPIOL</name>
<dbReference type="RefSeq" id="XP_056690882.1">
    <property type="nucleotide sequence ID" value="XM_056834904.1"/>
</dbReference>
<accession>A0ABM3R5I9</accession>
<keyword evidence="1" id="KW-1185">Reference proteome</keyword>
<dbReference type="Proteomes" id="UP000813463">
    <property type="component" value="Chromosome 1"/>
</dbReference>
<protein>
    <recommendedName>
        <fullName evidence="3">RNase H type-1 domain-containing protein</fullName>
    </recommendedName>
</protein>
<organism evidence="1 2">
    <name type="scientific">Spinacia oleracea</name>
    <name type="common">Spinach</name>
    <dbReference type="NCBI Taxonomy" id="3562"/>
    <lineage>
        <taxon>Eukaryota</taxon>
        <taxon>Viridiplantae</taxon>
        <taxon>Streptophyta</taxon>
        <taxon>Embryophyta</taxon>
        <taxon>Tracheophyta</taxon>
        <taxon>Spermatophyta</taxon>
        <taxon>Magnoliopsida</taxon>
        <taxon>eudicotyledons</taxon>
        <taxon>Gunneridae</taxon>
        <taxon>Pentapetalae</taxon>
        <taxon>Caryophyllales</taxon>
        <taxon>Chenopodiaceae</taxon>
        <taxon>Chenopodioideae</taxon>
        <taxon>Anserineae</taxon>
        <taxon>Spinacia</taxon>
    </lineage>
</organism>
<evidence type="ECO:0000313" key="1">
    <source>
        <dbReference type="Proteomes" id="UP000813463"/>
    </source>
</evidence>
<proteinExistence type="predicted"/>
<gene>
    <name evidence="2" type="primary">LOC130466204</name>
</gene>
<reference evidence="1" key="1">
    <citation type="journal article" date="2021" name="Nat. Commun.">
        <title>Genomic analyses provide insights into spinach domestication and the genetic basis of agronomic traits.</title>
        <authorList>
            <person name="Cai X."/>
            <person name="Sun X."/>
            <person name="Xu C."/>
            <person name="Sun H."/>
            <person name="Wang X."/>
            <person name="Ge C."/>
            <person name="Zhang Z."/>
            <person name="Wang Q."/>
            <person name="Fei Z."/>
            <person name="Jiao C."/>
            <person name="Wang Q."/>
        </authorList>
    </citation>
    <scope>NUCLEOTIDE SEQUENCE [LARGE SCALE GENOMIC DNA]</scope>
    <source>
        <strain evidence="1">cv. Varoflay</strain>
    </source>
</reference>
<sequence>MWRKTPKRHCDATDKDDKWRLERKLRKKLSGSTTMVFHKLTVSATNHFPDGPGLPRRGFAGGLICNNKDKWVIGMSIRLVNNTNTRDYSVSFYSALLDVLQLAWSRGFRCLDIKLGFVFHDDFWTDFSKDVVSKKLRLCVYPCSNRASRRTMIILKLVEDYLNRDWFINVKNTESIEEEAGALTVSALGECQELPKRVYDYRTDPLPPDTITRDVVRVGREIARSTFDQFPQGRKYFGLD</sequence>
<dbReference type="GeneID" id="130466204"/>